<dbReference type="EMBL" id="AP011529">
    <property type="protein sequence ID" value="BAI80948.1"/>
    <property type="molecule type" value="Genomic_DNA"/>
</dbReference>
<reference evidence="1 2" key="1">
    <citation type="journal article" date="2010" name="DNA Res.">
        <title>Bacterial lifestyle in a deep-sea hydrothermal vent chimney revealed by the genome sequence of the thermophilic bacterium Deferribacter desulfuricans SSM1.</title>
        <authorList>
            <person name="Takaki Y."/>
            <person name="Shimamura S."/>
            <person name="Nakagawa S."/>
            <person name="Fukuhara Y."/>
            <person name="Horikawa H."/>
            <person name="Ankai A."/>
            <person name="Harada T."/>
            <person name="Hosoyama A."/>
            <person name="Oguchi A."/>
            <person name="Fukui S."/>
            <person name="Fujita N."/>
            <person name="Takami H."/>
            <person name="Takai K."/>
        </authorList>
    </citation>
    <scope>NUCLEOTIDE SEQUENCE [LARGE SCALE GENOMIC DNA]</scope>
    <source>
        <strain evidence="2">DSM 14783 / JCM 11476 / NBRC 101012 / SSM1</strain>
    </source>
</reference>
<dbReference type="HOGENOM" id="CLU_1459032_0_0_0"/>
<dbReference type="SUPFAM" id="SSF53474">
    <property type="entry name" value="alpha/beta-Hydrolases"/>
    <property type="match status" value="1"/>
</dbReference>
<evidence type="ECO:0008006" key="3">
    <source>
        <dbReference type="Google" id="ProtNLM"/>
    </source>
</evidence>
<dbReference type="RefSeq" id="WP_013008194.1">
    <property type="nucleotide sequence ID" value="NC_013939.1"/>
</dbReference>
<keyword evidence="2" id="KW-1185">Reference proteome</keyword>
<proteinExistence type="predicted"/>
<dbReference type="eggNOG" id="ENOG5032HBZ">
    <property type="taxonomic scope" value="Bacteria"/>
</dbReference>
<dbReference type="InterPro" id="IPR029058">
    <property type="entry name" value="AB_hydrolase_fold"/>
</dbReference>
<dbReference type="Proteomes" id="UP000001520">
    <property type="component" value="Chromosome"/>
</dbReference>
<organism evidence="1 2">
    <name type="scientific">Deferribacter desulfuricans (strain DSM 14783 / JCM 11476 / NBRC 101012 / SSM1)</name>
    <dbReference type="NCBI Taxonomy" id="639282"/>
    <lineage>
        <taxon>Bacteria</taxon>
        <taxon>Pseudomonadati</taxon>
        <taxon>Deferribacterota</taxon>
        <taxon>Deferribacteres</taxon>
        <taxon>Deferribacterales</taxon>
        <taxon>Deferribacteraceae</taxon>
        <taxon>Deferribacter</taxon>
    </lineage>
</organism>
<accession>D3PEC5</accession>
<dbReference type="AlphaFoldDB" id="D3PEC5"/>
<dbReference type="OrthoDB" id="9800690at2"/>
<name>D3PEC5_DEFDS</name>
<protein>
    <recommendedName>
        <fullName evidence="3">Alpha/beta hydrolase</fullName>
    </recommendedName>
</protein>
<dbReference type="STRING" id="639282.DEFDS_1488"/>
<sequence>MYKALFLNDLYCNNKIFSDYFSFLNNHFDVVDINSDKDLNSYDLLIGFGFGCFPLLKQLPLLKNKVILMISPYLDFDMFFKKFNDKDIEYFSKMSGIEKKYLQPIRDNIKAEPVFLQEQLIENNKVYIVFGDMNKIIPLEYCLKIGMILHGVSFHLIEDAGYAPFVDKYDTFKNILEEDIINENF</sequence>
<evidence type="ECO:0000313" key="2">
    <source>
        <dbReference type="Proteomes" id="UP000001520"/>
    </source>
</evidence>
<gene>
    <name evidence="1" type="ordered locus">DEFDS_1488</name>
</gene>
<evidence type="ECO:0000313" key="1">
    <source>
        <dbReference type="EMBL" id="BAI80948.1"/>
    </source>
</evidence>
<dbReference type="KEGG" id="ddf:DEFDS_1488"/>